<dbReference type="NCBIfam" id="TIGR01571">
    <property type="entry name" value="A_thal_Cys_rich"/>
    <property type="match status" value="1"/>
</dbReference>
<keyword evidence="1" id="KW-0472">Membrane</keyword>
<feature type="transmembrane region" description="Helical" evidence="1">
    <location>
        <begin position="106"/>
        <end position="126"/>
    </location>
</feature>
<dbReference type="AlphaFoldDB" id="A0A6C0FCS8"/>
<organism evidence="2">
    <name type="scientific">viral metagenome</name>
    <dbReference type="NCBI Taxonomy" id="1070528"/>
    <lineage>
        <taxon>unclassified sequences</taxon>
        <taxon>metagenomes</taxon>
        <taxon>organismal metagenomes</taxon>
    </lineage>
</organism>
<evidence type="ECO:0000256" key="1">
    <source>
        <dbReference type="SAM" id="Phobius"/>
    </source>
</evidence>
<sequence>MSQEFKTAPVMDFSNPLINKDVYDKVVISLNDNSGPNETRTQWKDGLCDCFNNIYPSMVCSFLTPVIYTGQQIERLTRKSCSCCCFSATVLTSHAVSLALVPYSMLWSSVFGVFSGVAFLTGVSNVRNAIRMRNNVAGGECEDIMLSVFCTPCSLAQGGRELYRYERICDGMDTCREG</sequence>
<name>A0A6C0FCS8_9ZZZZ</name>
<keyword evidence="1" id="KW-0812">Transmembrane</keyword>
<dbReference type="Pfam" id="PF04749">
    <property type="entry name" value="PLAC8"/>
    <property type="match status" value="1"/>
</dbReference>
<protein>
    <submittedName>
        <fullName evidence="2">Uncharacterized protein</fullName>
    </submittedName>
</protein>
<evidence type="ECO:0000313" key="2">
    <source>
        <dbReference type="EMBL" id="QHT38433.1"/>
    </source>
</evidence>
<dbReference type="InterPro" id="IPR006461">
    <property type="entry name" value="PLAC_motif_containing"/>
</dbReference>
<reference evidence="2" key="1">
    <citation type="journal article" date="2020" name="Nature">
        <title>Giant virus diversity and host interactions through global metagenomics.</title>
        <authorList>
            <person name="Schulz F."/>
            <person name="Roux S."/>
            <person name="Paez-Espino D."/>
            <person name="Jungbluth S."/>
            <person name="Walsh D.A."/>
            <person name="Denef V.J."/>
            <person name="McMahon K.D."/>
            <person name="Konstantinidis K.T."/>
            <person name="Eloe-Fadrosh E.A."/>
            <person name="Kyrpides N.C."/>
            <person name="Woyke T."/>
        </authorList>
    </citation>
    <scope>NUCLEOTIDE SEQUENCE</scope>
    <source>
        <strain evidence="2">GVMAG-S-ERX556101-89</strain>
    </source>
</reference>
<accession>A0A6C0FCS8</accession>
<proteinExistence type="predicted"/>
<dbReference type="EMBL" id="MN738830">
    <property type="protein sequence ID" value="QHT38433.1"/>
    <property type="molecule type" value="Genomic_DNA"/>
</dbReference>
<dbReference type="PANTHER" id="PTHR15907">
    <property type="entry name" value="DUF614 FAMILY PROTEIN-RELATED"/>
    <property type="match status" value="1"/>
</dbReference>
<keyword evidence="1" id="KW-1133">Transmembrane helix</keyword>